<dbReference type="InterPro" id="IPR011079">
    <property type="entry name" value="Ala_racemase_C"/>
</dbReference>
<dbReference type="EMBL" id="LN907867">
    <property type="protein sequence ID" value="CUU41122.1"/>
    <property type="molecule type" value="Genomic_DNA"/>
</dbReference>
<reference evidence="13" key="3">
    <citation type="journal article" date="2016" name="Genome Announc.">
        <title>Revised genome sequence of the purple photosynthetic bacterium Blastochloris viridis.</title>
        <authorList>
            <person name="Liu L.N."/>
            <person name="Faulkner M."/>
            <person name="Liu X."/>
            <person name="Huang F."/>
            <person name="Darby A.C."/>
            <person name="Hall N."/>
        </authorList>
    </citation>
    <scope>NUCLEOTIDE SEQUENCE [LARGE SCALE GENOMIC DNA]</scope>
    <source>
        <strain evidence="13">ATCC 19567 / DSM 133 / F</strain>
    </source>
</reference>
<keyword evidence="13" id="KW-1185">Reference proteome</keyword>
<comment type="cofactor">
    <cofactor evidence="2 7 8">
        <name>pyridoxal 5'-phosphate</name>
        <dbReference type="ChEBI" id="CHEBI:597326"/>
    </cofactor>
</comment>
<keyword evidence="5 7" id="KW-0663">Pyridoxal phosphate</keyword>
<evidence type="ECO:0000256" key="2">
    <source>
        <dbReference type="ARBA" id="ARBA00001933"/>
    </source>
</evidence>
<dbReference type="CDD" id="cd00430">
    <property type="entry name" value="PLPDE_III_AR"/>
    <property type="match status" value="1"/>
</dbReference>
<evidence type="ECO:0000259" key="10">
    <source>
        <dbReference type="SMART" id="SM01005"/>
    </source>
</evidence>
<dbReference type="OrthoDB" id="9813814at2"/>
<dbReference type="GO" id="GO:0030170">
    <property type="term" value="F:pyridoxal phosphate binding"/>
    <property type="evidence" value="ECO:0007669"/>
    <property type="project" value="UniProtKB-UniRule"/>
</dbReference>
<dbReference type="InterPro" id="IPR020622">
    <property type="entry name" value="Ala_racemase_pyridoxalP-BS"/>
</dbReference>
<reference evidence="12" key="2">
    <citation type="submission" date="2015-11" db="EMBL/GenBank/DDBJ databases">
        <authorList>
            <person name="Zhang Y."/>
            <person name="Guo Z."/>
        </authorList>
    </citation>
    <scope>NUCLEOTIDE SEQUENCE</scope>
    <source>
        <strain evidence="12">1</strain>
    </source>
</reference>
<dbReference type="NCBIfam" id="TIGR00492">
    <property type="entry name" value="alr"/>
    <property type="match status" value="1"/>
</dbReference>
<accession>A0A0H5BNU7</accession>
<dbReference type="PROSITE" id="PS00395">
    <property type="entry name" value="ALANINE_RACEMASE"/>
    <property type="match status" value="1"/>
</dbReference>
<gene>
    <name evidence="12" type="primary">alr1</name>
    <name evidence="11" type="ORF">BV133_665</name>
    <name evidence="12" type="ORF">BVIRIDIS_01100</name>
</gene>
<dbReference type="STRING" id="1079.BVIR_666"/>
<dbReference type="Gene3D" id="2.40.37.10">
    <property type="entry name" value="Lyase, Ornithine Decarboxylase, Chain A, domain 1"/>
    <property type="match status" value="1"/>
</dbReference>
<evidence type="ECO:0000256" key="1">
    <source>
        <dbReference type="ARBA" id="ARBA00000316"/>
    </source>
</evidence>
<comment type="function">
    <text evidence="7">Catalyzes the interconversion of L-alanine and D-alanine. May also act on other amino acids.</text>
</comment>
<dbReference type="InterPro" id="IPR001608">
    <property type="entry name" value="Ala_racemase_N"/>
</dbReference>
<keyword evidence="6 7" id="KW-0413">Isomerase</keyword>
<dbReference type="HAMAP" id="MF_01201">
    <property type="entry name" value="Ala_racemase"/>
    <property type="match status" value="1"/>
</dbReference>
<sequence>MPAAEFAPLAAPDLSGGVLTVDLAAIVANWKTLSALAAPGAAAGVVKADAYGCGAVAVGRALGAAGCITFFVALPEEGKALRAALPDAAIYVLNGLPPGACEAFAAARLRPVIGSLAELAEWEAFVSATGWAEGAALHLDTGMNRLGLRPEEAKALALRPRGKPLFSLVMSHYACADEHGHPLTARQLVTFREAAALFPGVPASLSNSAGLFLGSAAQFDLARPGYALYGGNPTPWTANPMRPVVRLDLSIVQSRIVPAGETVGYGARWTAPNTSRIAVVSAGYADGLLRTATAPGLAPVLGYIDGVACPMVGRISMDLAAFDVTAAPVEKVQRGDTIALLSERFGVDDYARAAGTVGYEVLTSLSQRYQRRHVGG</sequence>
<comment type="catalytic activity">
    <reaction evidence="1 7">
        <text>L-alanine = D-alanine</text>
        <dbReference type="Rhea" id="RHEA:20249"/>
        <dbReference type="ChEBI" id="CHEBI:57416"/>
        <dbReference type="ChEBI" id="CHEBI:57972"/>
        <dbReference type="EC" id="5.1.1.1"/>
    </reaction>
</comment>
<name>A0A0H5BNU7_BLAVI</name>
<evidence type="ECO:0000256" key="5">
    <source>
        <dbReference type="ARBA" id="ARBA00022898"/>
    </source>
</evidence>
<evidence type="ECO:0000256" key="9">
    <source>
        <dbReference type="PIRSR" id="PIRSR600821-52"/>
    </source>
</evidence>
<dbReference type="InterPro" id="IPR029066">
    <property type="entry name" value="PLP-binding_barrel"/>
</dbReference>
<dbReference type="Pfam" id="PF01168">
    <property type="entry name" value="Ala_racemase_N"/>
    <property type="match status" value="1"/>
</dbReference>
<feature type="binding site" evidence="7 9">
    <location>
        <position position="145"/>
    </location>
    <ligand>
        <name>substrate</name>
    </ligand>
</feature>
<dbReference type="GO" id="GO:0030632">
    <property type="term" value="P:D-alanine biosynthetic process"/>
    <property type="evidence" value="ECO:0007669"/>
    <property type="project" value="UniProtKB-UniRule"/>
</dbReference>
<evidence type="ECO:0000313" key="11">
    <source>
        <dbReference type="EMBL" id="BAR98258.1"/>
    </source>
</evidence>
<evidence type="ECO:0000313" key="12">
    <source>
        <dbReference type="EMBL" id="CUU41122.1"/>
    </source>
</evidence>
<dbReference type="RefSeq" id="WP_055036415.1">
    <property type="nucleotide sequence ID" value="NZ_AP014854.2"/>
</dbReference>
<dbReference type="EMBL" id="AP014854">
    <property type="protein sequence ID" value="BAR98258.1"/>
    <property type="molecule type" value="Genomic_DNA"/>
</dbReference>
<dbReference type="AlphaFoldDB" id="A0A0H5BNU7"/>
<evidence type="ECO:0000256" key="8">
    <source>
        <dbReference type="PIRSR" id="PIRSR600821-50"/>
    </source>
</evidence>
<dbReference type="SUPFAM" id="SSF51419">
    <property type="entry name" value="PLP-binding barrel"/>
    <property type="match status" value="1"/>
</dbReference>
<evidence type="ECO:0000256" key="4">
    <source>
        <dbReference type="ARBA" id="ARBA00013089"/>
    </source>
</evidence>
<dbReference type="SMART" id="SM01005">
    <property type="entry name" value="Ala_racemase_C"/>
    <property type="match status" value="1"/>
</dbReference>
<comment type="pathway">
    <text evidence="7">Amino-acid biosynthesis; D-alanine biosynthesis; D-alanine from L-alanine: step 1/1.</text>
</comment>
<evidence type="ECO:0000256" key="6">
    <source>
        <dbReference type="ARBA" id="ARBA00023235"/>
    </source>
</evidence>
<dbReference type="Pfam" id="PF00842">
    <property type="entry name" value="Ala_racemase_C"/>
    <property type="match status" value="1"/>
</dbReference>
<dbReference type="InterPro" id="IPR000821">
    <property type="entry name" value="Ala_racemase"/>
</dbReference>
<organism evidence="12 13">
    <name type="scientific">Blastochloris viridis</name>
    <name type="common">Rhodopseudomonas viridis</name>
    <dbReference type="NCBI Taxonomy" id="1079"/>
    <lineage>
        <taxon>Bacteria</taxon>
        <taxon>Pseudomonadati</taxon>
        <taxon>Pseudomonadota</taxon>
        <taxon>Alphaproteobacteria</taxon>
        <taxon>Hyphomicrobiales</taxon>
        <taxon>Blastochloridaceae</taxon>
        <taxon>Blastochloris</taxon>
    </lineage>
</organism>
<feature type="active site" description="Proton acceptor; specific for D-alanine" evidence="7">
    <location>
        <position position="47"/>
    </location>
</feature>
<feature type="active site" description="Proton acceptor; specific for L-alanine" evidence="7">
    <location>
        <position position="265"/>
    </location>
</feature>
<feature type="modified residue" description="N6-(pyridoxal phosphate)lysine" evidence="7 8">
    <location>
        <position position="47"/>
    </location>
</feature>
<dbReference type="Proteomes" id="UP000065734">
    <property type="component" value="Chromosome I"/>
</dbReference>
<dbReference type="UniPathway" id="UPA00042">
    <property type="reaction ID" value="UER00497"/>
</dbReference>
<dbReference type="PANTHER" id="PTHR30511">
    <property type="entry name" value="ALANINE RACEMASE"/>
    <property type="match status" value="1"/>
</dbReference>
<protein>
    <recommendedName>
        <fullName evidence="4 7">Alanine racemase</fullName>
        <ecNumber evidence="4 7">5.1.1.1</ecNumber>
    </recommendedName>
</protein>
<dbReference type="InterPro" id="IPR009006">
    <property type="entry name" value="Ala_racemase/Decarboxylase_C"/>
</dbReference>
<evidence type="ECO:0000313" key="13">
    <source>
        <dbReference type="Proteomes" id="UP000065734"/>
    </source>
</evidence>
<dbReference type="Gene3D" id="3.20.20.10">
    <property type="entry name" value="Alanine racemase"/>
    <property type="match status" value="1"/>
</dbReference>
<dbReference type="EC" id="5.1.1.1" evidence="4 7"/>
<dbReference type="PRINTS" id="PR00992">
    <property type="entry name" value="ALARACEMASE"/>
</dbReference>
<dbReference type="SUPFAM" id="SSF50621">
    <property type="entry name" value="Alanine racemase C-terminal domain-like"/>
    <property type="match status" value="1"/>
</dbReference>
<feature type="binding site" evidence="7 9">
    <location>
        <position position="317"/>
    </location>
    <ligand>
        <name>substrate</name>
    </ligand>
</feature>
<proteinExistence type="inferred from homology"/>
<evidence type="ECO:0000256" key="7">
    <source>
        <dbReference type="HAMAP-Rule" id="MF_01201"/>
    </source>
</evidence>
<comment type="similarity">
    <text evidence="3 7">Belongs to the alanine racemase family.</text>
</comment>
<reference evidence="11" key="1">
    <citation type="journal article" date="2015" name="Genome Announc.">
        <title>Complete Genome Sequence of the Bacteriochlorophyll b-Producing Photosynthetic Bacterium Blastochloris viridis.</title>
        <authorList>
            <person name="Tsukatani Y."/>
            <person name="Hirose Y."/>
            <person name="Harada J."/>
            <person name="Misawa N."/>
            <person name="Mori K."/>
            <person name="Inoue K."/>
            <person name="Tamiaki H."/>
        </authorList>
    </citation>
    <scope>NUCLEOTIDE SEQUENCE [LARGE SCALE GENOMIC DNA]</scope>
    <source>
        <strain evidence="11">DSM 133</strain>
    </source>
</reference>
<dbReference type="PANTHER" id="PTHR30511:SF0">
    <property type="entry name" value="ALANINE RACEMASE, CATABOLIC-RELATED"/>
    <property type="match status" value="1"/>
</dbReference>
<dbReference type="KEGG" id="bvr:BVIR_666"/>
<dbReference type="GO" id="GO:0005829">
    <property type="term" value="C:cytosol"/>
    <property type="evidence" value="ECO:0007669"/>
    <property type="project" value="TreeGrafter"/>
</dbReference>
<feature type="domain" description="Alanine racemase C-terminal" evidence="10">
    <location>
        <begin position="244"/>
        <end position="374"/>
    </location>
</feature>
<dbReference type="PATRIC" id="fig|1079.6.peg.688"/>
<evidence type="ECO:0000256" key="3">
    <source>
        <dbReference type="ARBA" id="ARBA00007880"/>
    </source>
</evidence>
<dbReference type="GO" id="GO:0008784">
    <property type="term" value="F:alanine racemase activity"/>
    <property type="evidence" value="ECO:0007669"/>
    <property type="project" value="UniProtKB-UniRule"/>
</dbReference>